<name>A0ACB9C0Q1_ARCLA</name>
<accession>A0ACB9C0Q1</accession>
<proteinExistence type="predicted"/>
<comment type="caution">
    <text evidence="1">The sequence shown here is derived from an EMBL/GenBank/DDBJ whole genome shotgun (WGS) entry which is preliminary data.</text>
</comment>
<protein>
    <submittedName>
        <fullName evidence="1">Uncharacterized protein</fullName>
    </submittedName>
</protein>
<reference evidence="1 2" key="2">
    <citation type="journal article" date="2022" name="Mol. Ecol. Resour.">
        <title>The genomes of chicory, endive, great burdock and yacon provide insights into Asteraceae paleo-polyploidization history and plant inulin production.</title>
        <authorList>
            <person name="Fan W."/>
            <person name="Wang S."/>
            <person name="Wang H."/>
            <person name="Wang A."/>
            <person name="Jiang F."/>
            <person name="Liu H."/>
            <person name="Zhao H."/>
            <person name="Xu D."/>
            <person name="Zhang Y."/>
        </authorList>
    </citation>
    <scope>NUCLEOTIDE SEQUENCE [LARGE SCALE GENOMIC DNA]</scope>
    <source>
        <strain evidence="2">cv. Niubang</strain>
    </source>
</reference>
<keyword evidence="2" id="KW-1185">Reference proteome</keyword>
<dbReference type="EMBL" id="CM042051">
    <property type="protein sequence ID" value="KAI3727841.1"/>
    <property type="molecule type" value="Genomic_DNA"/>
</dbReference>
<evidence type="ECO:0000313" key="1">
    <source>
        <dbReference type="EMBL" id="KAI3727841.1"/>
    </source>
</evidence>
<dbReference type="Proteomes" id="UP001055879">
    <property type="component" value="Linkage Group LG05"/>
</dbReference>
<reference evidence="2" key="1">
    <citation type="journal article" date="2022" name="Mol. Ecol. Resour.">
        <title>The genomes of chicory, endive, great burdock and yacon provide insights into Asteraceae palaeo-polyploidization history and plant inulin production.</title>
        <authorList>
            <person name="Fan W."/>
            <person name="Wang S."/>
            <person name="Wang H."/>
            <person name="Wang A."/>
            <person name="Jiang F."/>
            <person name="Liu H."/>
            <person name="Zhao H."/>
            <person name="Xu D."/>
            <person name="Zhang Y."/>
        </authorList>
    </citation>
    <scope>NUCLEOTIDE SEQUENCE [LARGE SCALE GENOMIC DNA]</scope>
    <source>
        <strain evidence="2">cv. Niubang</strain>
    </source>
</reference>
<sequence length="101" mass="11751">MKKFNFRRYEIEFDPSVTCERLEKSASFSSIQIEDGKVICFQKLHQTLDVEYVKNRQIGLQKLFLRTMVLGLKSMTMFACNSFSRSNIVADGLVILTLFKE</sequence>
<evidence type="ECO:0000313" key="2">
    <source>
        <dbReference type="Proteomes" id="UP001055879"/>
    </source>
</evidence>
<gene>
    <name evidence="1" type="ORF">L6452_16461</name>
</gene>
<organism evidence="1 2">
    <name type="scientific">Arctium lappa</name>
    <name type="common">Greater burdock</name>
    <name type="synonym">Lappa major</name>
    <dbReference type="NCBI Taxonomy" id="4217"/>
    <lineage>
        <taxon>Eukaryota</taxon>
        <taxon>Viridiplantae</taxon>
        <taxon>Streptophyta</taxon>
        <taxon>Embryophyta</taxon>
        <taxon>Tracheophyta</taxon>
        <taxon>Spermatophyta</taxon>
        <taxon>Magnoliopsida</taxon>
        <taxon>eudicotyledons</taxon>
        <taxon>Gunneridae</taxon>
        <taxon>Pentapetalae</taxon>
        <taxon>asterids</taxon>
        <taxon>campanulids</taxon>
        <taxon>Asterales</taxon>
        <taxon>Asteraceae</taxon>
        <taxon>Carduoideae</taxon>
        <taxon>Cardueae</taxon>
        <taxon>Arctiinae</taxon>
        <taxon>Arctium</taxon>
    </lineage>
</organism>